<keyword evidence="3" id="KW-1185">Reference proteome</keyword>
<evidence type="ECO:0000256" key="1">
    <source>
        <dbReference type="SAM" id="MobiDB-lite"/>
    </source>
</evidence>
<dbReference type="PANTHER" id="PTHR23352">
    <property type="entry name" value="NEURAL PROLIFERATION DIFFERENTIATION AND CONTROL PROTEIN-1 NPDC-1 PROTEIN"/>
    <property type="match status" value="1"/>
</dbReference>
<feature type="region of interest" description="Disordered" evidence="1">
    <location>
        <begin position="1"/>
        <end position="37"/>
    </location>
</feature>
<evidence type="ECO:0000313" key="4">
    <source>
        <dbReference type="WBParaSite" id="TTAC_0000379001-mRNA-1"/>
    </source>
</evidence>
<dbReference type="Pfam" id="PF06809">
    <property type="entry name" value="NPDC1"/>
    <property type="match status" value="1"/>
</dbReference>
<feature type="compositionally biased region" description="Low complexity" evidence="1">
    <location>
        <begin position="51"/>
        <end position="65"/>
    </location>
</feature>
<accession>A0A0R3WSQ0</accession>
<dbReference type="GO" id="GO:0016020">
    <property type="term" value="C:membrane"/>
    <property type="evidence" value="ECO:0007669"/>
    <property type="project" value="InterPro"/>
</dbReference>
<proteinExistence type="predicted"/>
<dbReference type="OrthoDB" id="6270617at2759"/>
<evidence type="ECO:0000313" key="2">
    <source>
        <dbReference type="EMBL" id="VDM23338.1"/>
    </source>
</evidence>
<sequence length="99" mass="10625">MTWESSSTLHLHRAAFGERVGSTDGDKEPGSVGDLSHAADRSLAHSAQMYHYQQQKQQMLAMEQATGKSRISDSNSGSEGEGEEPDVNVYECPGLATVG</sequence>
<organism evidence="4">
    <name type="scientific">Hydatigena taeniaeformis</name>
    <name type="common">Feline tapeworm</name>
    <name type="synonym">Taenia taeniaeformis</name>
    <dbReference type="NCBI Taxonomy" id="6205"/>
    <lineage>
        <taxon>Eukaryota</taxon>
        <taxon>Metazoa</taxon>
        <taxon>Spiralia</taxon>
        <taxon>Lophotrochozoa</taxon>
        <taxon>Platyhelminthes</taxon>
        <taxon>Cestoda</taxon>
        <taxon>Eucestoda</taxon>
        <taxon>Cyclophyllidea</taxon>
        <taxon>Taeniidae</taxon>
        <taxon>Hydatigera</taxon>
    </lineage>
</organism>
<protein>
    <submittedName>
        <fullName evidence="4">Neural proliferation differentiation and control protein 1</fullName>
    </submittedName>
</protein>
<gene>
    <name evidence="2" type="ORF">TTAC_LOCUS3775</name>
</gene>
<feature type="region of interest" description="Disordered" evidence="1">
    <location>
        <begin position="51"/>
        <end position="99"/>
    </location>
</feature>
<name>A0A0R3WSQ0_HYDTA</name>
<dbReference type="PANTHER" id="PTHR23352:SF2">
    <property type="entry name" value="NEURAL PROLIFERATION DIFFERENTIATION AND CONTROL PROTEIN 1"/>
    <property type="match status" value="1"/>
</dbReference>
<dbReference type="Proteomes" id="UP000274429">
    <property type="component" value="Unassembled WGS sequence"/>
</dbReference>
<evidence type="ECO:0000313" key="3">
    <source>
        <dbReference type="Proteomes" id="UP000274429"/>
    </source>
</evidence>
<dbReference type="InterPro" id="IPR009635">
    <property type="entry name" value="NPDC1"/>
</dbReference>
<dbReference type="WBParaSite" id="TTAC_0000379001-mRNA-1">
    <property type="protein sequence ID" value="TTAC_0000379001-mRNA-1"/>
    <property type="gene ID" value="TTAC_0000379001"/>
</dbReference>
<reference evidence="2 3" key="2">
    <citation type="submission" date="2018-11" db="EMBL/GenBank/DDBJ databases">
        <authorList>
            <consortium name="Pathogen Informatics"/>
        </authorList>
    </citation>
    <scope>NUCLEOTIDE SEQUENCE [LARGE SCALE GENOMIC DNA]</scope>
</reference>
<reference evidence="4" key="1">
    <citation type="submission" date="2017-02" db="UniProtKB">
        <authorList>
            <consortium name="WormBaseParasite"/>
        </authorList>
    </citation>
    <scope>IDENTIFICATION</scope>
</reference>
<dbReference type="AlphaFoldDB" id="A0A0R3WSQ0"/>
<dbReference type="EMBL" id="UYWX01003029">
    <property type="protein sequence ID" value="VDM23338.1"/>
    <property type="molecule type" value="Genomic_DNA"/>
</dbReference>